<evidence type="ECO:0000313" key="1">
    <source>
        <dbReference type="EMBL" id="KAJ9580492.1"/>
    </source>
</evidence>
<dbReference type="PANTHER" id="PTHR32344:SF1">
    <property type="entry name" value="U1-TYPE DOMAIN-CONTAINING PROTEIN"/>
    <property type="match status" value="1"/>
</dbReference>
<gene>
    <name evidence="1" type="ORF">L9F63_024329</name>
</gene>
<comment type="caution">
    <text evidence="1">The sequence shown here is derived from an EMBL/GenBank/DDBJ whole genome shotgun (WGS) entry which is preliminary data.</text>
</comment>
<reference evidence="1" key="2">
    <citation type="submission" date="2023-05" db="EMBL/GenBank/DDBJ databases">
        <authorList>
            <person name="Fouks B."/>
        </authorList>
    </citation>
    <scope>NUCLEOTIDE SEQUENCE</scope>
    <source>
        <strain evidence="1">Stay&amp;Tobe</strain>
        <tissue evidence="1">Testes</tissue>
    </source>
</reference>
<dbReference type="InterPro" id="IPR033375">
    <property type="entry name" value="Cggbp1"/>
</dbReference>
<organism evidence="1 2">
    <name type="scientific">Diploptera punctata</name>
    <name type="common">Pacific beetle cockroach</name>
    <dbReference type="NCBI Taxonomy" id="6984"/>
    <lineage>
        <taxon>Eukaryota</taxon>
        <taxon>Metazoa</taxon>
        <taxon>Ecdysozoa</taxon>
        <taxon>Arthropoda</taxon>
        <taxon>Hexapoda</taxon>
        <taxon>Insecta</taxon>
        <taxon>Pterygota</taxon>
        <taxon>Neoptera</taxon>
        <taxon>Polyneoptera</taxon>
        <taxon>Dictyoptera</taxon>
        <taxon>Blattodea</taxon>
        <taxon>Blaberoidea</taxon>
        <taxon>Blaberidae</taxon>
        <taxon>Diplopterinae</taxon>
        <taxon>Diploptera</taxon>
    </lineage>
</organism>
<dbReference type="GO" id="GO:0005634">
    <property type="term" value="C:nucleus"/>
    <property type="evidence" value="ECO:0007669"/>
    <property type="project" value="InterPro"/>
</dbReference>
<reference evidence="1" key="1">
    <citation type="journal article" date="2023" name="IScience">
        <title>Live-bearing cockroach genome reveals convergent evolutionary mechanisms linked to viviparity in insects and beyond.</title>
        <authorList>
            <person name="Fouks B."/>
            <person name="Harrison M.C."/>
            <person name="Mikhailova A.A."/>
            <person name="Marchal E."/>
            <person name="English S."/>
            <person name="Carruthers M."/>
            <person name="Jennings E.C."/>
            <person name="Chiamaka E.L."/>
            <person name="Frigard R.A."/>
            <person name="Pippel M."/>
            <person name="Attardo G.M."/>
            <person name="Benoit J.B."/>
            <person name="Bornberg-Bauer E."/>
            <person name="Tobe S.S."/>
        </authorList>
    </citation>
    <scope>NUCLEOTIDE SEQUENCE</scope>
    <source>
        <strain evidence="1">Stay&amp;Tobe</strain>
    </source>
</reference>
<accession>A0AAD7ZHM5</accession>
<dbReference type="GO" id="GO:0006357">
    <property type="term" value="P:regulation of transcription by RNA polymerase II"/>
    <property type="evidence" value="ECO:0007669"/>
    <property type="project" value="InterPro"/>
</dbReference>
<protein>
    <submittedName>
        <fullName evidence="1">Uncharacterized protein</fullName>
    </submittedName>
</protein>
<keyword evidence="2" id="KW-1185">Reference proteome</keyword>
<dbReference type="AlphaFoldDB" id="A0AAD7ZHM5"/>
<evidence type="ECO:0000313" key="2">
    <source>
        <dbReference type="Proteomes" id="UP001233999"/>
    </source>
</evidence>
<dbReference type="EMBL" id="JASPKZ010008314">
    <property type="protein sequence ID" value="KAJ9580492.1"/>
    <property type="molecule type" value="Genomic_DNA"/>
</dbReference>
<name>A0AAD7ZHM5_DIPPU</name>
<dbReference type="PANTHER" id="PTHR32344">
    <property type="entry name" value="U1-TYPE DOMAIN-CONTAINING PROTEIN"/>
    <property type="match status" value="1"/>
</dbReference>
<dbReference type="GO" id="GO:0003690">
    <property type="term" value="F:double-stranded DNA binding"/>
    <property type="evidence" value="ECO:0007669"/>
    <property type="project" value="InterPro"/>
</dbReference>
<dbReference type="Proteomes" id="UP001233999">
    <property type="component" value="Unassembled WGS sequence"/>
</dbReference>
<proteinExistence type="predicted"/>
<sequence length="223" mass="25441">MVPVASKLSSKLKSWVKIDDSFTTDGDVVLCQACNNQIGCSMISQLEQHVRSALHAKNKGLQTSKKQVLLSQMQQSSNVRSEFFHDMCNAMVAANIPWYKLQVPKYRAFLEKYCGRQIPNDSTLRKNYRHLCYDEAMTYVRSDIGNNYIWIAVDETTDGKGRYVTNLVIGKLDGKESPTPFLNSSKTLEHENHATVARFVNDGLKVFKKIKYLSFIVMLRRTC</sequence>